<evidence type="ECO:0000256" key="2">
    <source>
        <dbReference type="ARBA" id="ARBA00005601"/>
    </source>
</evidence>
<dbReference type="Gene3D" id="3.40.50.300">
    <property type="entry name" value="P-loop containing nucleotide triphosphate hydrolases"/>
    <property type="match status" value="2"/>
</dbReference>
<dbReference type="InterPro" id="IPR041679">
    <property type="entry name" value="DNA2/NAM7-like_C"/>
</dbReference>
<dbReference type="CDD" id="cd18078">
    <property type="entry name" value="DEXXQc_Mov10L1"/>
    <property type="match status" value="1"/>
</dbReference>
<dbReference type="InterPro" id="IPR041677">
    <property type="entry name" value="DNA2/NAM7_AAA_11"/>
</dbReference>
<keyword evidence="4" id="KW-0963">Cytoplasm</keyword>
<feature type="domain" description="DNA2/NAM7 helicase-like C-terminal" evidence="8">
    <location>
        <begin position="921"/>
        <end position="1116"/>
    </location>
</feature>
<proteinExistence type="inferred from homology"/>
<evidence type="ECO:0000256" key="4">
    <source>
        <dbReference type="ARBA" id="ARBA00022490"/>
    </source>
</evidence>
<dbReference type="AlphaFoldDB" id="A0AAW1TXS6"/>
<dbReference type="InterPro" id="IPR049080">
    <property type="entry name" value="MOV-10-like_beta-barrel"/>
</dbReference>
<dbReference type="PANTHER" id="PTHR45418:SF5">
    <property type="entry name" value="BRCA2-INTERACTING PROTEIN-LIKE-RELATED"/>
    <property type="match status" value="1"/>
</dbReference>
<dbReference type="InterPro" id="IPR049079">
    <property type="entry name" value="Mov-10_helical"/>
</dbReference>
<evidence type="ECO:0000256" key="6">
    <source>
        <dbReference type="ARBA" id="ARBA00047984"/>
    </source>
</evidence>
<evidence type="ECO:0000259" key="9">
    <source>
        <dbReference type="Pfam" id="PF21634"/>
    </source>
</evidence>
<accession>A0AAW1TXS6</accession>
<evidence type="ECO:0000256" key="3">
    <source>
        <dbReference type="ARBA" id="ARBA00012552"/>
    </source>
</evidence>
<reference evidence="11 12" key="1">
    <citation type="submission" date="2023-03" db="EMBL/GenBank/DDBJ databases">
        <title>Genome insight into feeding habits of ladybird beetles.</title>
        <authorList>
            <person name="Li H.-S."/>
            <person name="Huang Y.-H."/>
            <person name="Pang H."/>
        </authorList>
    </citation>
    <scope>NUCLEOTIDE SEQUENCE [LARGE SCALE GENOMIC DNA]</scope>
    <source>
        <strain evidence="11">SYSU_2023b</strain>
        <tissue evidence="11">Whole body</tissue>
    </source>
</reference>
<evidence type="ECO:0000259" key="10">
    <source>
        <dbReference type="Pfam" id="PF21635"/>
    </source>
</evidence>
<evidence type="ECO:0000256" key="1">
    <source>
        <dbReference type="ARBA" id="ARBA00004496"/>
    </source>
</evidence>
<evidence type="ECO:0000259" key="7">
    <source>
        <dbReference type="Pfam" id="PF13086"/>
    </source>
</evidence>
<feature type="domain" description="Helicase MOV-10 helical" evidence="10">
    <location>
        <begin position="429"/>
        <end position="487"/>
    </location>
</feature>
<dbReference type="PANTHER" id="PTHR45418">
    <property type="entry name" value="CANCER/TESTIS ANTIGEN 55"/>
    <property type="match status" value="1"/>
</dbReference>
<name>A0AAW1TXS6_9CUCU</name>
<dbReference type="Pfam" id="PF21634">
    <property type="entry name" value="MOV-10_beta-barrel"/>
    <property type="match status" value="1"/>
</dbReference>
<comment type="similarity">
    <text evidence="2">Belongs to the DNA2/NAM7 helicase family. SDE3 subfamily.</text>
</comment>
<dbReference type="Pfam" id="PF13086">
    <property type="entry name" value="AAA_11"/>
    <property type="match status" value="2"/>
</dbReference>
<feature type="domain" description="DNA2/NAM7 helicase helicase" evidence="7">
    <location>
        <begin position="682"/>
        <end position="781"/>
    </location>
</feature>
<dbReference type="Pfam" id="PF13087">
    <property type="entry name" value="AAA_12"/>
    <property type="match status" value="1"/>
</dbReference>
<dbReference type="InterPro" id="IPR027417">
    <property type="entry name" value="P-loop_NTPase"/>
</dbReference>
<dbReference type="GO" id="GO:0016787">
    <property type="term" value="F:hydrolase activity"/>
    <property type="evidence" value="ECO:0007669"/>
    <property type="project" value="UniProtKB-KW"/>
</dbReference>
<dbReference type="EMBL" id="JARQZJ010000014">
    <property type="protein sequence ID" value="KAK9872976.1"/>
    <property type="molecule type" value="Genomic_DNA"/>
</dbReference>
<comment type="caution">
    <text evidence="11">The sequence shown here is derived from an EMBL/GenBank/DDBJ whole genome shotgun (WGS) entry which is preliminary data.</text>
</comment>
<dbReference type="GO" id="GO:0003724">
    <property type="term" value="F:RNA helicase activity"/>
    <property type="evidence" value="ECO:0007669"/>
    <property type="project" value="UniProtKB-EC"/>
</dbReference>
<organism evidence="11 12">
    <name type="scientific">Henosepilachna vigintioctopunctata</name>
    <dbReference type="NCBI Taxonomy" id="420089"/>
    <lineage>
        <taxon>Eukaryota</taxon>
        <taxon>Metazoa</taxon>
        <taxon>Ecdysozoa</taxon>
        <taxon>Arthropoda</taxon>
        <taxon>Hexapoda</taxon>
        <taxon>Insecta</taxon>
        <taxon>Pterygota</taxon>
        <taxon>Neoptera</taxon>
        <taxon>Endopterygota</taxon>
        <taxon>Coleoptera</taxon>
        <taxon>Polyphaga</taxon>
        <taxon>Cucujiformia</taxon>
        <taxon>Coccinelloidea</taxon>
        <taxon>Coccinellidae</taxon>
        <taxon>Epilachninae</taxon>
        <taxon>Epilachnini</taxon>
        <taxon>Henosepilachna</taxon>
    </lineage>
</organism>
<dbReference type="EC" id="3.6.4.13" evidence="3"/>
<dbReference type="InterPro" id="IPR047187">
    <property type="entry name" value="SF1_C_Upf1"/>
</dbReference>
<comment type="catalytic activity">
    <reaction evidence="6">
        <text>ATP + H2O = ADP + phosphate + H(+)</text>
        <dbReference type="Rhea" id="RHEA:13065"/>
        <dbReference type="ChEBI" id="CHEBI:15377"/>
        <dbReference type="ChEBI" id="CHEBI:15378"/>
        <dbReference type="ChEBI" id="CHEBI:30616"/>
        <dbReference type="ChEBI" id="CHEBI:43474"/>
        <dbReference type="ChEBI" id="CHEBI:456216"/>
        <dbReference type="EC" id="3.6.4.13"/>
    </reaction>
</comment>
<dbReference type="GO" id="GO:0005737">
    <property type="term" value="C:cytoplasm"/>
    <property type="evidence" value="ECO:0007669"/>
    <property type="project" value="UniProtKB-SubCell"/>
</dbReference>
<dbReference type="Pfam" id="PF21635">
    <property type="entry name" value="Mov-10_helical"/>
    <property type="match status" value="1"/>
</dbReference>
<protein>
    <recommendedName>
        <fullName evidence="3">RNA helicase</fullName>
        <ecNumber evidence="3">3.6.4.13</ecNumber>
    </recommendedName>
</protein>
<dbReference type="CDD" id="cd18808">
    <property type="entry name" value="SF1_C_Upf1"/>
    <property type="match status" value="1"/>
</dbReference>
<feature type="domain" description="DNA2/NAM7 helicase helicase" evidence="7">
    <location>
        <begin position="809"/>
        <end position="884"/>
    </location>
</feature>
<dbReference type="Proteomes" id="UP001431783">
    <property type="component" value="Unassembled WGS sequence"/>
</dbReference>
<dbReference type="GO" id="GO:0031047">
    <property type="term" value="P:regulatory ncRNA-mediated gene silencing"/>
    <property type="evidence" value="ECO:0007669"/>
    <property type="project" value="UniProtKB-KW"/>
</dbReference>
<feature type="domain" description="Helicase MOV-10-like beta-barrel" evidence="9">
    <location>
        <begin position="497"/>
        <end position="570"/>
    </location>
</feature>
<dbReference type="GO" id="GO:0005524">
    <property type="term" value="F:ATP binding"/>
    <property type="evidence" value="ECO:0007669"/>
    <property type="project" value="UniProtKB-KW"/>
</dbReference>
<keyword evidence="5" id="KW-0943">RNA-mediated gene silencing</keyword>
<evidence type="ECO:0000256" key="5">
    <source>
        <dbReference type="ARBA" id="ARBA00023158"/>
    </source>
</evidence>
<keyword evidence="12" id="KW-1185">Reference proteome</keyword>
<evidence type="ECO:0000313" key="12">
    <source>
        <dbReference type="Proteomes" id="UP001431783"/>
    </source>
</evidence>
<gene>
    <name evidence="11" type="ORF">WA026_020324</name>
</gene>
<sequence length="1147" mass="129734">MLKFLESLIWGKPPLSLDEAYTILEESRQDKCNEDQLNLDCDNIQFDGDYSITGKKGYITSIENGVFIIDREFKFTVPSDFSYFHVGSKVMFDIVLSKNTQKVLNVTLIENDWDVETEKKLTWCLRTVICKVIDRLGRQLVIEPGDIGINLDEVASDFVPIVGDWIQLEAKCELDENVVDLCGKILEIHKIAPLRPVMKLCSVSSWDPSIDEGILDNSIYFTKDCLLGCYIPLRGDKVVAEIIESDQKRCALRALKVVPDYMKPGENIWKNVMNNELDVINNKVEGISIEKPNSLIFNKLKESLKFSLLVKNDLEEEVIITEVKFLRTISQCKIVNRIYHSGIASKGELEIKCECLSMHIGKSIEYLLISTSKGDVGDFVEIIVKPYPSPYQGSYQKRYTKYKPREQNNIIKGQNVSTAPRFIAVKCPDYTLPKRLLNLVTEFSNSFIDTLLVKEQLATLKPCLNSNLTFNNYLDKFHTLLYLEEIQNVVAMSVYDQDKALFIRNNEYLMLEIENLSEKRPSVIVGDKVYAKDPYGNGQTDWEGFVHKVGAKHIYIKFSPIFHDNYNDEDYEVHIVSSRTTMRRLHQAVDLAVRNLGLEILFPTKVDVKMPQINFKFFEDKSSLKKTDIKVPKTGNNREILKKILEYGSKSPEEKEQYKEQILNENLQVENMLKIEWYNKDLNFYQQQAVKNIILGVARPLPYIIFGPPGTGKTVTLVECILQILRLIPSSRLLVAAPSNSAADLIALRLIKSGILRPGDLVRYVSHKYSSSVPASLAPFSTTGDLSLKGTNARAAVVLDNGLTLGSSSSVLGRHRITVVTCSSAGALYTMGFPKGHFSHIMIDEAGQAMEPEIMIPLAFLDKQSGQAILAGDPMQLGPVILSKIADDCGLQESFVERLLNRFPYVTDPVGFPDTCGYDPRLVTKLLCNYRSMPSLLKLTSCLFYKGDLIPMISDENEHSEEMIVLEKLSEILIRNKDTGKLPSIIFHGVNGENFQTPDSPSWFNPCEASQVFFYINDLYRLGLKSEDVGVISPYVKQVKEIRNVLVEAEFELPRIGSVEEFQGQEFNVVILSTVRSNQEHISTDLKHGLGFISSHRRVNVALSRAKLLLIIIGNPNLLYGDKCWQSIIDYTIQNGNFVGCNFDLKR</sequence>
<dbReference type="SUPFAM" id="SSF52540">
    <property type="entry name" value="P-loop containing nucleoside triphosphate hydrolases"/>
    <property type="match status" value="1"/>
</dbReference>
<evidence type="ECO:0000313" key="11">
    <source>
        <dbReference type="EMBL" id="KAK9872976.1"/>
    </source>
</evidence>
<comment type="subcellular location">
    <subcellularLocation>
        <location evidence="1">Cytoplasm</location>
    </subcellularLocation>
</comment>
<evidence type="ECO:0000259" key="8">
    <source>
        <dbReference type="Pfam" id="PF13087"/>
    </source>
</evidence>